<evidence type="ECO:0000256" key="1">
    <source>
        <dbReference type="ARBA" id="ARBA00001974"/>
    </source>
</evidence>
<gene>
    <name evidence="8" type="ORF">ETD85_32795</name>
</gene>
<dbReference type="SUPFAM" id="SSF51905">
    <property type="entry name" value="FAD/NAD(P)-binding domain"/>
    <property type="match status" value="2"/>
</dbReference>
<keyword evidence="7" id="KW-0503">Monooxygenase</keyword>
<dbReference type="OrthoDB" id="5168853at2"/>
<keyword evidence="3" id="KW-0285">Flavoprotein</keyword>
<keyword evidence="9" id="KW-1185">Reference proteome</keyword>
<dbReference type="Proteomes" id="UP000306628">
    <property type="component" value="Unassembled WGS sequence"/>
</dbReference>
<dbReference type="EMBL" id="VCKX01000122">
    <property type="protein sequence ID" value="TMR29355.1"/>
    <property type="molecule type" value="Genomic_DNA"/>
</dbReference>
<organism evidence="8 9">
    <name type="scientific">Nonomuraea zeae</name>
    <dbReference type="NCBI Taxonomy" id="1642303"/>
    <lineage>
        <taxon>Bacteria</taxon>
        <taxon>Bacillati</taxon>
        <taxon>Actinomycetota</taxon>
        <taxon>Actinomycetes</taxon>
        <taxon>Streptosporangiales</taxon>
        <taxon>Streptosporangiaceae</taxon>
        <taxon>Nonomuraea</taxon>
    </lineage>
</organism>
<keyword evidence="6" id="KW-0560">Oxidoreductase</keyword>
<comment type="cofactor">
    <cofactor evidence="1">
        <name>FAD</name>
        <dbReference type="ChEBI" id="CHEBI:57692"/>
    </cofactor>
</comment>
<dbReference type="PANTHER" id="PTHR43098:SF3">
    <property type="entry name" value="L-ORNITHINE N(5)-MONOOXYGENASE-RELATED"/>
    <property type="match status" value="1"/>
</dbReference>
<evidence type="ECO:0000256" key="2">
    <source>
        <dbReference type="ARBA" id="ARBA00010139"/>
    </source>
</evidence>
<evidence type="ECO:0000256" key="3">
    <source>
        <dbReference type="ARBA" id="ARBA00022630"/>
    </source>
</evidence>
<dbReference type="GO" id="GO:0016709">
    <property type="term" value="F:oxidoreductase activity, acting on paired donors, with incorporation or reduction of molecular oxygen, NAD(P)H as one donor, and incorporation of one atom of oxygen"/>
    <property type="evidence" value="ECO:0007669"/>
    <property type="project" value="UniProtKB-ARBA"/>
</dbReference>
<sequence>MTRAADHDAVVIGAGFAGMYMLHRLRGLGLSVRVFETGDGVGGTWYWNRYPGARCDVESMEYSYSFDDDLQQEWEWTERYPSQPEILRYADHVADRFDLRRDIRFETRVTRAAYDESANVWRVETDRGDRVSATYLITAVGCLSAARVPAFPGRGTFLGPSHHTGRWPHEGVDFIGKRVAVIGTGSSGIQAIPVIAEQAAHVTVFQRTPNYSLPAHNRPMEPEYARWVKANYARIRDAMRNSANGLMTAGNDGSVLAAGEVERLAEFEARWARGGVGLLGAYGDIVVSPEANELTAEFVRAKIRGIVENPEVAERLTPRDHPIGTKRICVDTGYYATFNLPHVTLVDVRRDPIQEIVPTGVRTAGGEHPADMIVYATGYDALTGPLLAIDLTGKGGLSLRHKWAAGPRAYLGVMTAGFPNLFTITGPGSPSVLSNMMVSIEQHVDWIAGCVARLRADGIAVIDADPVAEDAWVAHVNEVAGYTLYPRADSWYMGANIPGKPRVFMPYIGGVGAYREKCDQVAADGYPGFVLSAT</sequence>
<dbReference type="InterPro" id="IPR036188">
    <property type="entry name" value="FAD/NAD-bd_sf"/>
</dbReference>
<comment type="caution">
    <text evidence="8">The sequence shown here is derived from an EMBL/GenBank/DDBJ whole genome shotgun (WGS) entry which is preliminary data.</text>
</comment>
<evidence type="ECO:0000256" key="4">
    <source>
        <dbReference type="ARBA" id="ARBA00022827"/>
    </source>
</evidence>
<name>A0A5S4G8L3_9ACTN</name>
<evidence type="ECO:0000313" key="8">
    <source>
        <dbReference type="EMBL" id="TMR29355.1"/>
    </source>
</evidence>
<dbReference type="Pfam" id="PF13738">
    <property type="entry name" value="Pyr_redox_3"/>
    <property type="match status" value="1"/>
</dbReference>
<evidence type="ECO:0000256" key="6">
    <source>
        <dbReference type="ARBA" id="ARBA00023002"/>
    </source>
</evidence>
<dbReference type="Gene3D" id="3.50.50.60">
    <property type="entry name" value="FAD/NAD(P)-binding domain"/>
    <property type="match status" value="3"/>
</dbReference>
<dbReference type="RefSeq" id="WP_138693685.1">
    <property type="nucleotide sequence ID" value="NZ_JBHSAZ010000043.1"/>
</dbReference>
<comment type="similarity">
    <text evidence="2">Belongs to the FAD-binding monooxygenase family.</text>
</comment>
<evidence type="ECO:0000256" key="5">
    <source>
        <dbReference type="ARBA" id="ARBA00022857"/>
    </source>
</evidence>
<evidence type="ECO:0000256" key="7">
    <source>
        <dbReference type="ARBA" id="ARBA00023033"/>
    </source>
</evidence>
<accession>A0A5S4G8L3</accession>
<dbReference type="PANTHER" id="PTHR43098">
    <property type="entry name" value="L-ORNITHINE N(5)-MONOOXYGENASE-RELATED"/>
    <property type="match status" value="1"/>
</dbReference>
<protein>
    <submittedName>
        <fullName evidence="8">NAD(P)/FAD-dependent oxidoreductase</fullName>
    </submittedName>
</protein>
<dbReference type="PRINTS" id="PR00411">
    <property type="entry name" value="PNDRDTASEI"/>
</dbReference>
<dbReference type="InterPro" id="IPR050775">
    <property type="entry name" value="FAD-binding_Monooxygenases"/>
</dbReference>
<keyword evidence="5" id="KW-0521">NADP</keyword>
<dbReference type="AlphaFoldDB" id="A0A5S4G8L3"/>
<keyword evidence="4" id="KW-0274">FAD</keyword>
<evidence type="ECO:0000313" key="9">
    <source>
        <dbReference type="Proteomes" id="UP000306628"/>
    </source>
</evidence>
<proteinExistence type="inferred from homology"/>
<reference evidence="8 9" key="1">
    <citation type="submission" date="2019-05" db="EMBL/GenBank/DDBJ databases">
        <title>Draft genome sequence of Nonomuraea zeae DSM 100528.</title>
        <authorList>
            <person name="Saricaoglu S."/>
            <person name="Isik K."/>
        </authorList>
    </citation>
    <scope>NUCLEOTIDE SEQUENCE [LARGE SCALE GENOMIC DNA]</scope>
    <source>
        <strain evidence="8 9">DSM 100528</strain>
    </source>
</reference>